<feature type="signal peptide" evidence="5">
    <location>
        <begin position="1"/>
        <end position="30"/>
    </location>
</feature>
<evidence type="ECO:0000313" key="8">
    <source>
        <dbReference type="Proteomes" id="UP000552683"/>
    </source>
</evidence>
<sequence>MGFLNLSKRFFMKFMRFSLLACLFAFSLNAADEPSYIFEAKGEFAKELKSLVEKYSKDENISINVYEKAPEADSSGKFLNIGVDSKRKYSVEKGRELYAKNCASCHGEDGNKRAYGASEKLTKISAEDIEAAFSGYLNDSDYGGNMRNLMKTVAAKTTYKDLGAIIAFLKGKDALLYKDGTQENTDVSTTPTQGSYLK</sequence>
<keyword evidence="8" id="KW-1185">Reference proteome</keyword>
<gene>
    <name evidence="7" type="ORF">H7R39_01540</name>
</gene>
<evidence type="ECO:0000313" key="7">
    <source>
        <dbReference type="EMBL" id="MBC2881973.1"/>
    </source>
</evidence>
<evidence type="ECO:0000256" key="2">
    <source>
        <dbReference type="ARBA" id="ARBA00022723"/>
    </source>
</evidence>
<comment type="caution">
    <text evidence="7">The sequence shown here is derived from an EMBL/GenBank/DDBJ whole genome shotgun (WGS) entry which is preliminary data.</text>
</comment>
<organism evidence="7 8">
    <name type="scientific">Campylobacter massiliensis</name>
    <dbReference type="NCBI Taxonomy" id="2762557"/>
    <lineage>
        <taxon>Bacteria</taxon>
        <taxon>Pseudomonadati</taxon>
        <taxon>Campylobacterota</taxon>
        <taxon>Epsilonproteobacteria</taxon>
        <taxon>Campylobacterales</taxon>
        <taxon>Campylobacteraceae</taxon>
        <taxon>Campylobacter</taxon>
    </lineage>
</organism>
<dbReference type="SUPFAM" id="SSF46626">
    <property type="entry name" value="Cytochrome c"/>
    <property type="match status" value="1"/>
</dbReference>
<evidence type="ECO:0000256" key="3">
    <source>
        <dbReference type="ARBA" id="ARBA00023004"/>
    </source>
</evidence>
<feature type="domain" description="Cytochrome c" evidence="6">
    <location>
        <begin position="89"/>
        <end position="173"/>
    </location>
</feature>
<keyword evidence="1 4" id="KW-0349">Heme</keyword>
<dbReference type="EMBL" id="JACLZK010000001">
    <property type="protein sequence ID" value="MBC2881973.1"/>
    <property type="molecule type" value="Genomic_DNA"/>
</dbReference>
<dbReference type="InterPro" id="IPR036909">
    <property type="entry name" value="Cyt_c-like_dom_sf"/>
</dbReference>
<evidence type="ECO:0000256" key="4">
    <source>
        <dbReference type="PROSITE-ProRule" id="PRU00433"/>
    </source>
</evidence>
<accession>A0A842J8W2</accession>
<feature type="chain" id="PRO_5032440298" evidence="5">
    <location>
        <begin position="31"/>
        <end position="198"/>
    </location>
</feature>
<keyword evidence="2 4" id="KW-0479">Metal-binding</keyword>
<name>A0A842J8W2_9BACT</name>
<keyword evidence="5" id="KW-0732">Signal</keyword>
<evidence type="ECO:0000259" key="6">
    <source>
        <dbReference type="PROSITE" id="PS51007"/>
    </source>
</evidence>
<dbReference type="Pfam" id="PF00034">
    <property type="entry name" value="Cytochrom_C"/>
    <property type="match status" value="1"/>
</dbReference>
<reference evidence="7 8" key="1">
    <citation type="submission" date="2020-08" db="EMBL/GenBank/DDBJ databases">
        <title>Complete genome and description of Campylobacter massiliensis Marseille-Q3452 sp. nov.</title>
        <authorList>
            <person name="Antezack A."/>
        </authorList>
    </citation>
    <scope>NUCLEOTIDE SEQUENCE [LARGE SCALE GENOMIC DNA]</scope>
    <source>
        <strain evidence="7 8">Marseille-Q3452</strain>
    </source>
</reference>
<dbReference type="GO" id="GO:0009055">
    <property type="term" value="F:electron transfer activity"/>
    <property type="evidence" value="ECO:0007669"/>
    <property type="project" value="InterPro"/>
</dbReference>
<dbReference type="InterPro" id="IPR009056">
    <property type="entry name" value="Cyt_c-like_dom"/>
</dbReference>
<dbReference type="AlphaFoldDB" id="A0A842J8W2"/>
<dbReference type="GO" id="GO:0046872">
    <property type="term" value="F:metal ion binding"/>
    <property type="evidence" value="ECO:0007669"/>
    <property type="project" value="UniProtKB-KW"/>
</dbReference>
<dbReference type="RefSeq" id="WP_185897668.1">
    <property type="nucleotide sequence ID" value="NZ_JACLZK010000001.1"/>
</dbReference>
<dbReference type="Gene3D" id="1.10.760.10">
    <property type="entry name" value="Cytochrome c-like domain"/>
    <property type="match status" value="1"/>
</dbReference>
<dbReference type="Proteomes" id="UP000552683">
    <property type="component" value="Unassembled WGS sequence"/>
</dbReference>
<evidence type="ECO:0000256" key="5">
    <source>
        <dbReference type="SAM" id="SignalP"/>
    </source>
</evidence>
<keyword evidence="3 4" id="KW-0408">Iron</keyword>
<dbReference type="PROSITE" id="PS51007">
    <property type="entry name" value="CYTC"/>
    <property type="match status" value="1"/>
</dbReference>
<evidence type="ECO:0000256" key="1">
    <source>
        <dbReference type="ARBA" id="ARBA00022617"/>
    </source>
</evidence>
<dbReference type="GO" id="GO:0020037">
    <property type="term" value="F:heme binding"/>
    <property type="evidence" value="ECO:0007669"/>
    <property type="project" value="InterPro"/>
</dbReference>
<proteinExistence type="predicted"/>
<protein>
    <submittedName>
        <fullName evidence="7">C-type cytochrome</fullName>
    </submittedName>
</protein>